<protein>
    <submittedName>
        <fullName evidence="2">Uncharacterized protein</fullName>
    </submittedName>
</protein>
<reference evidence="2 3" key="1">
    <citation type="submission" date="2024-05" db="EMBL/GenBank/DDBJ databases">
        <title>A draft genome resource for the thread blight pathogen Marasmius tenuissimus strain MS-2.</title>
        <authorList>
            <person name="Yulfo-Soto G.E."/>
            <person name="Baruah I.K."/>
            <person name="Amoako-Attah I."/>
            <person name="Bukari Y."/>
            <person name="Meinhardt L.W."/>
            <person name="Bailey B.A."/>
            <person name="Cohen S.P."/>
        </authorList>
    </citation>
    <scope>NUCLEOTIDE SEQUENCE [LARGE SCALE GENOMIC DNA]</scope>
    <source>
        <strain evidence="2 3">MS-2</strain>
    </source>
</reference>
<proteinExistence type="predicted"/>
<gene>
    <name evidence="2" type="ORF">AAF712_016816</name>
</gene>
<comment type="caution">
    <text evidence="2">The sequence shown here is derived from an EMBL/GenBank/DDBJ whole genome shotgun (WGS) entry which is preliminary data.</text>
</comment>
<organism evidence="2 3">
    <name type="scientific">Marasmius tenuissimus</name>
    <dbReference type="NCBI Taxonomy" id="585030"/>
    <lineage>
        <taxon>Eukaryota</taxon>
        <taxon>Fungi</taxon>
        <taxon>Dikarya</taxon>
        <taxon>Basidiomycota</taxon>
        <taxon>Agaricomycotina</taxon>
        <taxon>Agaricomycetes</taxon>
        <taxon>Agaricomycetidae</taxon>
        <taxon>Agaricales</taxon>
        <taxon>Marasmiineae</taxon>
        <taxon>Marasmiaceae</taxon>
        <taxon>Marasmius</taxon>
    </lineage>
</organism>
<name>A0ABR2Z4Y9_9AGAR</name>
<keyword evidence="3" id="KW-1185">Reference proteome</keyword>
<evidence type="ECO:0000313" key="2">
    <source>
        <dbReference type="EMBL" id="KAL0056580.1"/>
    </source>
</evidence>
<feature type="compositionally biased region" description="Low complexity" evidence="1">
    <location>
        <begin position="90"/>
        <end position="106"/>
    </location>
</feature>
<evidence type="ECO:0000313" key="3">
    <source>
        <dbReference type="Proteomes" id="UP001437256"/>
    </source>
</evidence>
<feature type="non-terminal residue" evidence="2">
    <location>
        <position position="1"/>
    </location>
</feature>
<feature type="region of interest" description="Disordered" evidence="1">
    <location>
        <begin position="1"/>
        <end position="106"/>
    </location>
</feature>
<evidence type="ECO:0000256" key="1">
    <source>
        <dbReference type="SAM" id="MobiDB-lite"/>
    </source>
</evidence>
<sequence>NLENRSPHPLWWEKTTATRDKTPSMVMSSSRLHFAPPGESYASENRLNPDSGPSKIPRLTSNKTIRRTYNDPQTPQKRKLQRQPDNNHDSSSPSPAQPSESSTDAV</sequence>
<dbReference type="Proteomes" id="UP001437256">
    <property type="component" value="Unassembled WGS sequence"/>
</dbReference>
<accession>A0ABR2Z4Y9</accession>
<dbReference type="EMBL" id="JBBXMP010001284">
    <property type="protein sequence ID" value="KAL0056580.1"/>
    <property type="molecule type" value="Genomic_DNA"/>
</dbReference>